<dbReference type="InterPro" id="IPR025314">
    <property type="entry name" value="DUF4219"/>
</dbReference>
<dbReference type="SUPFAM" id="SSF48403">
    <property type="entry name" value="Ankyrin repeat"/>
    <property type="match status" value="1"/>
</dbReference>
<accession>A0AB32X3K3</accession>
<organism evidence="2 3">
    <name type="scientific">Theobroma cacao</name>
    <name type="common">Cacao</name>
    <name type="synonym">Cocoa</name>
    <dbReference type="NCBI Taxonomy" id="3641"/>
    <lineage>
        <taxon>Eukaryota</taxon>
        <taxon>Viridiplantae</taxon>
        <taxon>Streptophyta</taxon>
        <taxon>Embryophyta</taxon>
        <taxon>Tracheophyta</taxon>
        <taxon>Spermatophyta</taxon>
        <taxon>Magnoliopsida</taxon>
        <taxon>eudicotyledons</taxon>
        <taxon>Gunneridae</taxon>
        <taxon>Pentapetalae</taxon>
        <taxon>rosids</taxon>
        <taxon>malvids</taxon>
        <taxon>Malvales</taxon>
        <taxon>Malvaceae</taxon>
        <taxon>Byttnerioideae</taxon>
        <taxon>Theobroma</taxon>
    </lineage>
</organism>
<reference evidence="3" key="1">
    <citation type="submission" date="2025-08" db="UniProtKB">
        <authorList>
            <consortium name="RefSeq"/>
        </authorList>
    </citation>
    <scope>IDENTIFICATION</scope>
</reference>
<dbReference type="InterPro" id="IPR036770">
    <property type="entry name" value="Ankyrin_rpt-contain_sf"/>
</dbReference>
<dbReference type="Pfam" id="PF13961">
    <property type="entry name" value="DUF4219"/>
    <property type="match status" value="1"/>
</dbReference>
<gene>
    <name evidence="3" type="primary">LOC108663895</name>
</gene>
<dbReference type="KEGG" id="tcc:108663895"/>
<sequence>MEAHNICSSAIVAQVLTGKDNYENWKACIKNYLWVRDLWDVVEQTSEPSQPEEEAEFKAWSKRNVAALHAIQISCDPFMLSFLRNMTTAKDAWKTLARLCQVPEDAPEIPEDRHVERKSTAEFLEAIRTRHLEKAKKLLRANPHLAYTGIRAMADLTIFHFAIFEGQLEMIDEFVSTMSKEHLGMVDRGGNTVLHYVALCSENTEIAQRLITKNEELLTVKNGAEDIPLDRRGDIPLNFACLAGHKDMTHYLYNMTTPGFLIEEENKRQAVLVVHRCISNKWFDVALDLLRRRPQLAFAKVDGMNAVSILSSQPSAFPSGSRLSFRQRCIYSCLNVKQPTSEDDVRINTYEVQDQRQMTNFTTQDMFCSVT</sequence>
<dbReference type="PANTHER" id="PTHR24121:SF16">
    <property type="entry name" value="NON-SPECIFIC SERINE_THREONINE PROTEIN KINASE"/>
    <property type="match status" value="1"/>
</dbReference>
<evidence type="ECO:0000259" key="1">
    <source>
        <dbReference type="Pfam" id="PF13961"/>
    </source>
</evidence>
<dbReference type="RefSeq" id="XP_017985276.1">
    <property type="nucleotide sequence ID" value="XM_018129787.1"/>
</dbReference>
<protein>
    <submittedName>
        <fullName evidence="3">Uncharacterized protein LOC108663895</fullName>
    </submittedName>
</protein>
<dbReference type="AlphaFoldDB" id="A0AB32X3K3"/>
<proteinExistence type="predicted"/>
<dbReference type="PANTHER" id="PTHR24121">
    <property type="entry name" value="NO MECHANORECEPTOR POTENTIAL C, ISOFORM D-RELATED"/>
    <property type="match status" value="1"/>
</dbReference>
<dbReference type="GeneID" id="108663895"/>
<dbReference type="Proteomes" id="UP000694886">
    <property type="component" value="Unplaced"/>
</dbReference>
<evidence type="ECO:0000313" key="3">
    <source>
        <dbReference type="RefSeq" id="XP_017985276.1"/>
    </source>
</evidence>
<feature type="domain" description="DUF4219" evidence="1">
    <location>
        <begin position="16"/>
        <end position="43"/>
    </location>
</feature>
<name>A0AB32X3K3_THECC</name>
<evidence type="ECO:0000313" key="2">
    <source>
        <dbReference type="Proteomes" id="UP000694886"/>
    </source>
</evidence>
<dbReference type="Gene3D" id="1.25.40.20">
    <property type="entry name" value="Ankyrin repeat-containing domain"/>
    <property type="match status" value="1"/>
</dbReference>